<reference evidence="12 13" key="1">
    <citation type="journal article" date="2012" name="Genet. Mol. Biol.">
        <title>Analysis of 16S rRNA and mxaF genes revealing insights into Methylobacterium niche-specific plant association.</title>
        <authorList>
            <person name="Dourado M.N."/>
            <person name="Andreote F.D."/>
            <person name="Dini-Andreote F."/>
            <person name="Conti R."/>
            <person name="Araujo J.M."/>
            <person name="Araujo W.L."/>
        </authorList>
    </citation>
    <scope>NUCLEOTIDE SEQUENCE [LARGE SCALE GENOMIC DNA]</scope>
    <source>
        <strain evidence="12 13">TC3-10</strain>
    </source>
</reference>
<feature type="domain" description="Histidine kinase" evidence="8">
    <location>
        <begin position="414"/>
        <end position="636"/>
    </location>
</feature>
<dbReference type="GO" id="GO:0016301">
    <property type="term" value="F:kinase activity"/>
    <property type="evidence" value="ECO:0007669"/>
    <property type="project" value="UniProtKB-KW"/>
</dbReference>
<sequence length="944" mass="99293">MNADPALAQPARPGAPGPETEALRQIVDAAAGLILRLDGEGRVTFASAGGLSILGTVAAALLGQPLRDALHPEDAGVLADAAGAGRSDTTVVRMRGGEAGWVATVLVVRAIAGTTDRVVTIRAASEPEQTYANLRTSRDHYRALVDTLPQLVWMERADTGETIYVNQAFEAYCGPIPTTRAARTDRFHPDDADRIAGAYAKARVQGRSSEIQGRVADRAGRFRWHQFVVRPLHMGRDLIGWLGSALDIDEIVNAREALVEKGELLRLAQEAAGAGLFDLDLASRDLILSPESARRLGFSGDRPAVVNVAEWMRRVVPADRAATLRAVRTAEAERRTFDVAFRVPDAGGGCRWIQAIGRPQRDRDGVAVRIVGLTLDITARKDGERALIEAKAAAEAARAEAERADAAKTEFLSAMSHEIRTPLNAVIGFAGLLAESGRLDGDLRRYAELAATAGANLRTVVDDILDFSSVEAGAINLDPEPVALRPLVDACLGIVEAPARAKGLDLVAQIDAAVPDRVVCDAGRLRQILLNLLNNAVKFTPQGRVTVDLCLDQAGPRGDTIRFSVTDTGIGIAPERQERLFRRFSQADSSIRREYGGTGLGLAISRRLVELMGGAMGLVSAAGRGSTFWFALTLPRAPAAAAAVRSAPARPGRTGRILLVEDVEINRELACTVLRAAGHVVDVAADGIGAVRAVEAAPYDLVLMDVQMPRLDGMMATRLIRCLPGPAARVTVVAMSANVLPDQVQAFRAAGMDDHFGKPFEPQELCAAVARWLGDSAGAGPEAEPTLDRARYADNMALIAPDTLARLLGQFQTRAAEAFAAADPGSAGTAAGRATLRAEAHALAAASGLLGFMPLSAAADPGSAGTAAGRATLRAEAHALAAASWLLGFMPLSRACAALEQAGDDVTFDAHLARARDLAVAAVAETRALLSGGPAPLRTASGAR</sequence>
<dbReference type="CDD" id="cd00130">
    <property type="entry name" value="PAS"/>
    <property type="match status" value="3"/>
</dbReference>
<dbReference type="SUPFAM" id="SSF52172">
    <property type="entry name" value="CheY-like"/>
    <property type="match status" value="1"/>
</dbReference>
<dbReference type="InterPro" id="IPR001789">
    <property type="entry name" value="Sig_transdc_resp-reg_receiver"/>
</dbReference>
<dbReference type="Pfam" id="PF00512">
    <property type="entry name" value="HisKA"/>
    <property type="match status" value="1"/>
</dbReference>
<evidence type="ECO:0000256" key="3">
    <source>
        <dbReference type="ARBA" id="ARBA00022553"/>
    </source>
</evidence>
<dbReference type="SUPFAM" id="SSF47384">
    <property type="entry name" value="Homodimeric domain of signal transducing histidine kinase"/>
    <property type="match status" value="1"/>
</dbReference>
<dbReference type="EMBL" id="MLCA01000012">
    <property type="protein sequence ID" value="MEE7493203.1"/>
    <property type="molecule type" value="Genomic_DNA"/>
</dbReference>
<dbReference type="SMART" id="SM00387">
    <property type="entry name" value="HATPase_c"/>
    <property type="match status" value="1"/>
</dbReference>
<feature type="domain" description="PAS" evidence="10">
    <location>
        <begin position="19"/>
        <end position="74"/>
    </location>
</feature>
<dbReference type="InterPro" id="IPR000014">
    <property type="entry name" value="PAS"/>
</dbReference>
<dbReference type="Gene3D" id="3.30.450.20">
    <property type="entry name" value="PAS domain"/>
    <property type="match status" value="3"/>
</dbReference>
<dbReference type="EC" id="2.7.13.3" evidence="2"/>
<evidence type="ECO:0000256" key="4">
    <source>
        <dbReference type="ARBA" id="ARBA00022679"/>
    </source>
</evidence>
<feature type="domain" description="Response regulatory" evidence="9">
    <location>
        <begin position="656"/>
        <end position="773"/>
    </location>
</feature>
<dbReference type="NCBIfam" id="TIGR00229">
    <property type="entry name" value="sensory_box"/>
    <property type="match status" value="2"/>
</dbReference>
<dbReference type="InterPro" id="IPR036097">
    <property type="entry name" value="HisK_dim/P_sf"/>
</dbReference>
<dbReference type="PANTHER" id="PTHR43047:SF78">
    <property type="entry name" value="SENSORY_REGULATORY PROTEIN RPFC"/>
    <property type="match status" value="1"/>
</dbReference>
<dbReference type="SMART" id="SM00448">
    <property type="entry name" value="REC"/>
    <property type="match status" value="1"/>
</dbReference>
<evidence type="ECO:0000313" key="13">
    <source>
        <dbReference type="Proteomes" id="UP001355206"/>
    </source>
</evidence>
<dbReference type="PROSITE" id="PS50112">
    <property type="entry name" value="PAS"/>
    <property type="match status" value="1"/>
</dbReference>
<evidence type="ECO:0000259" key="11">
    <source>
        <dbReference type="PROSITE" id="PS50113"/>
    </source>
</evidence>
<evidence type="ECO:0000256" key="5">
    <source>
        <dbReference type="ARBA" id="ARBA00022777"/>
    </source>
</evidence>
<dbReference type="SUPFAM" id="SSF47226">
    <property type="entry name" value="Histidine-containing phosphotransfer domain, HPT domain"/>
    <property type="match status" value="1"/>
</dbReference>
<dbReference type="PRINTS" id="PR00344">
    <property type="entry name" value="BCTRLSENSOR"/>
</dbReference>
<dbReference type="InterPro" id="IPR001610">
    <property type="entry name" value="PAC"/>
</dbReference>
<dbReference type="SMART" id="SM00086">
    <property type="entry name" value="PAC"/>
    <property type="match status" value="2"/>
</dbReference>
<dbReference type="Pfam" id="PF13188">
    <property type="entry name" value="PAS_8"/>
    <property type="match status" value="1"/>
</dbReference>
<evidence type="ECO:0000259" key="8">
    <source>
        <dbReference type="PROSITE" id="PS50109"/>
    </source>
</evidence>
<evidence type="ECO:0000256" key="1">
    <source>
        <dbReference type="ARBA" id="ARBA00000085"/>
    </source>
</evidence>
<dbReference type="InterPro" id="IPR005467">
    <property type="entry name" value="His_kinase_dom"/>
</dbReference>
<dbReference type="SUPFAM" id="SSF55785">
    <property type="entry name" value="PYP-like sensor domain (PAS domain)"/>
    <property type="match status" value="3"/>
</dbReference>
<dbReference type="Pfam" id="PF02518">
    <property type="entry name" value="HATPase_c"/>
    <property type="match status" value="1"/>
</dbReference>
<keyword evidence="13" id="KW-1185">Reference proteome</keyword>
<dbReference type="Pfam" id="PF08447">
    <property type="entry name" value="PAS_3"/>
    <property type="match status" value="1"/>
</dbReference>
<proteinExistence type="predicted"/>
<dbReference type="CDD" id="cd17546">
    <property type="entry name" value="REC_hyHK_CKI1_RcsC-like"/>
    <property type="match status" value="1"/>
</dbReference>
<evidence type="ECO:0000256" key="2">
    <source>
        <dbReference type="ARBA" id="ARBA00012438"/>
    </source>
</evidence>
<comment type="catalytic activity">
    <reaction evidence="1">
        <text>ATP + protein L-histidine = ADP + protein N-phospho-L-histidine.</text>
        <dbReference type="EC" id="2.7.13.3"/>
    </reaction>
</comment>
<comment type="caution">
    <text evidence="12">The sequence shown here is derived from an EMBL/GenBank/DDBJ whole genome shotgun (WGS) entry which is preliminary data.</text>
</comment>
<dbReference type="CDD" id="cd00082">
    <property type="entry name" value="HisKA"/>
    <property type="match status" value="1"/>
</dbReference>
<keyword evidence="4" id="KW-0808">Transferase</keyword>
<evidence type="ECO:0000313" key="12">
    <source>
        <dbReference type="EMBL" id="MEE7493203.1"/>
    </source>
</evidence>
<dbReference type="PROSITE" id="PS50109">
    <property type="entry name" value="HIS_KIN"/>
    <property type="match status" value="1"/>
</dbReference>
<dbReference type="InterPro" id="IPR036641">
    <property type="entry name" value="HPT_dom_sf"/>
</dbReference>
<keyword evidence="5 12" id="KW-0418">Kinase</keyword>
<dbReference type="RefSeq" id="WP_331303455.1">
    <property type="nucleotide sequence ID" value="NZ_MLCA01000012.1"/>
</dbReference>
<dbReference type="PROSITE" id="PS50110">
    <property type="entry name" value="RESPONSE_REGULATORY"/>
    <property type="match status" value="1"/>
</dbReference>
<accession>A0ABU7TUB3</accession>
<dbReference type="InterPro" id="IPR003594">
    <property type="entry name" value="HATPase_dom"/>
</dbReference>
<dbReference type="Proteomes" id="UP001355206">
    <property type="component" value="Unassembled WGS sequence"/>
</dbReference>
<dbReference type="Gene3D" id="3.30.565.10">
    <property type="entry name" value="Histidine kinase-like ATPase, C-terminal domain"/>
    <property type="match status" value="1"/>
</dbReference>
<dbReference type="Gene3D" id="3.40.50.2300">
    <property type="match status" value="1"/>
</dbReference>
<dbReference type="InterPro" id="IPR000700">
    <property type="entry name" value="PAS-assoc_C"/>
</dbReference>
<evidence type="ECO:0000259" key="10">
    <source>
        <dbReference type="PROSITE" id="PS50112"/>
    </source>
</evidence>
<feature type="coiled-coil region" evidence="7">
    <location>
        <begin position="380"/>
        <end position="407"/>
    </location>
</feature>
<dbReference type="SMART" id="SM00091">
    <property type="entry name" value="PAS"/>
    <property type="match status" value="3"/>
</dbReference>
<dbReference type="InterPro" id="IPR011006">
    <property type="entry name" value="CheY-like_superfamily"/>
</dbReference>
<dbReference type="Gene3D" id="2.10.70.100">
    <property type="match status" value="1"/>
</dbReference>
<dbReference type="SUPFAM" id="SSF55874">
    <property type="entry name" value="ATPase domain of HSP90 chaperone/DNA topoisomerase II/histidine kinase"/>
    <property type="match status" value="1"/>
</dbReference>
<dbReference type="InterPro" id="IPR004358">
    <property type="entry name" value="Sig_transdc_His_kin-like_C"/>
</dbReference>
<organism evidence="12 13">
    <name type="scientific">Methylobacterium oryzae</name>
    <dbReference type="NCBI Taxonomy" id="334852"/>
    <lineage>
        <taxon>Bacteria</taxon>
        <taxon>Pseudomonadati</taxon>
        <taxon>Pseudomonadota</taxon>
        <taxon>Alphaproteobacteria</taxon>
        <taxon>Hyphomicrobiales</taxon>
        <taxon>Methylobacteriaceae</taxon>
        <taxon>Methylobacterium</taxon>
    </lineage>
</organism>
<evidence type="ECO:0000256" key="6">
    <source>
        <dbReference type="PROSITE-ProRule" id="PRU00169"/>
    </source>
</evidence>
<dbReference type="Gene3D" id="1.10.287.130">
    <property type="match status" value="1"/>
</dbReference>
<feature type="domain" description="PAC" evidence="11">
    <location>
        <begin position="337"/>
        <end position="389"/>
    </location>
</feature>
<evidence type="ECO:0000259" key="9">
    <source>
        <dbReference type="PROSITE" id="PS50110"/>
    </source>
</evidence>
<dbReference type="InterPro" id="IPR035965">
    <property type="entry name" value="PAS-like_dom_sf"/>
</dbReference>
<dbReference type="InterPro" id="IPR036890">
    <property type="entry name" value="HATPase_C_sf"/>
</dbReference>
<keyword evidence="7" id="KW-0175">Coiled coil</keyword>
<protein>
    <recommendedName>
        <fullName evidence="2">histidine kinase</fullName>
        <ecNumber evidence="2">2.7.13.3</ecNumber>
    </recommendedName>
</protein>
<dbReference type="PANTHER" id="PTHR43047">
    <property type="entry name" value="TWO-COMPONENT HISTIDINE PROTEIN KINASE"/>
    <property type="match status" value="1"/>
</dbReference>
<dbReference type="CDD" id="cd16922">
    <property type="entry name" value="HATPase_EvgS-ArcB-TorS-like"/>
    <property type="match status" value="1"/>
</dbReference>
<dbReference type="InterPro" id="IPR003661">
    <property type="entry name" value="HisK_dim/P_dom"/>
</dbReference>
<dbReference type="Pfam" id="PF00072">
    <property type="entry name" value="Response_reg"/>
    <property type="match status" value="1"/>
</dbReference>
<dbReference type="PROSITE" id="PS50113">
    <property type="entry name" value="PAC"/>
    <property type="match status" value="1"/>
</dbReference>
<gene>
    <name evidence="12" type="ORF">MOTC310_23190</name>
</gene>
<dbReference type="SMART" id="SM00388">
    <property type="entry name" value="HisKA"/>
    <property type="match status" value="1"/>
</dbReference>
<keyword evidence="3 6" id="KW-0597">Phosphoprotein</keyword>
<dbReference type="InterPro" id="IPR013655">
    <property type="entry name" value="PAS_fold_3"/>
</dbReference>
<name>A0ABU7TUB3_9HYPH</name>
<feature type="modified residue" description="4-aspartylphosphate" evidence="6">
    <location>
        <position position="705"/>
    </location>
</feature>
<evidence type="ECO:0000256" key="7">
    <source>
        <dbReference type="SAM" id="Coils"/>
    </source>
</evidence>